<dbReference type="Proteomes" id="UP000076882">
    <property type="component" value="Unassembled WGS sequence"/>
</dbReference>
<dbReference type="Pfam" id="PF14460">
    <property type="entry name" value="Prok-E2_D"/>
    <property type="match status" value="1"/>
</dbReference>
<reference evidence="1 2" key="1">
    <citation type="submission" date="2016-03" db="EMBL/GenBank/DDBJ databases">
        <title>Comparative genomics of 54 Lactobacillus plantarum strains reveals genomic uncoupling from niche constraints.</title>
        <authorList>
            <person name="Martino M.E."/>
        </authorList>
    </citation>
    <scope>NUCLEOTIDE SEQUENCE [LARGE SCALE GENOMIC DNA]</scope>
    <source>
        <strain evidence="1 2">19.1</strain>
    </source>
</reference>
<protein>
    <submittedName>
        <fullName evidence="1">Uncharacterized protein</fullName>
    </submittedName>
</protein>
<dbReference type="InterPro" id="IPR032787">
    <property type="entry name" value="Prok-E2_D"/>
</dbReference>
<accession>A0A162GJ59</accession>
<evidence type="ECO:0000313" key="1">
    <source>
        <dbReference type="EMBL" id="KZU95912.1"/>
    </source>
</evidence>
<evidence type="ECO:0000313" key="2">
    <source>
        <dbReference type="Proteomes" id="UP000076882"/>
    </source>
</evidence>
<organism evidence="1 2">
    <name type="scientific">Lactiplantibacillus plantarum</name>
    <name type="common">Lactobacillus plantarum</name>
    <dbReference type="NCBI Taxonomy" id="1590"/>
    <lineage>
        <taxon>Bacteria</taxon>
        <taxon>Bacillati</taxon>
        <taxon>Bacillota</taxon>
        <taxon>Bacilli</taxon>
        <taxon>Lactobacillales</taxon>
        <taxon>Lactobacillaceae</taxon>
        <taxon>Lactiplantibacillus</taxon>
    </lineage>
</organism>
<name>A0A162GJ59_LACPN</name>
<dbReference type="EMBL" id="LUXM01000024">
    <property type="protein sequence ID" value="KZU95912.1"/>
    <property type="molecule type" value="Genomic_DNA"/>
</dbReference>
<gene>
    <name evidence="1" type="ORF">Lp19_1191</name>
</gene>
<proteinExistence type="predicted"/>
<dbReference type="AlphaFoldDB" id="A0A162GJ59"/>
<sequence>MQTYVIKNDGTTSIKINQNGIVINKKVATVDFYDQLLKGLHRDAYIFKSGQLPSNTVNIVNTSEGTSVTLFLPKTQRNMLTTEGLYLNVGNPAYIMRFTYGDNIIKKTEICAVIANSFSDLNKETKIFKFPFGNMLSNLTACTGNIQVAANCPKDMDSAVHTFWNSKFNGETNPGALPLIKVLENKVFTDELLINTEIGNLEQFL</sequence>
<dbReference type="PATRIC" id="fig|1590.201.peg.962"/>
<comment type="caution">
    <text evidence="1">The sequence shown here is derived from an EMBL/GenBank/DDBJ whole genome shotgun (WGS) entry which is preliminary data.</text>
</comment>